<evidence type="ECO:0000256" key="2">
    <source>
        <dbReference type="SAM" id="SignalP"/>
    </source>
</evidence>
<evidence type="ECO:0000259" key="3">
    <source>
        <dbReference type="Pfam" id="PF10536"/>
    </source>
</evidence>
<dbReference type="GO" id="GO:0008483">
    <property type="term" value="F:transaminase activity"/>
    <property type="evidence" value="ECO:0007669"/>
    <property type="project" value="UniProtKB-KW"/>
</dbReference>
<dbReference type="Pfam" id="PF10536">
    <property type="entry name" value="PMD"/>
    <property type="match status" value="1"/>
</dbReference>
<accession>A0A396IRS5</accession>
<keyword evidence="2" id="KW-0732">Signal</keyword>
<keyword evidence="1" id="KW-0812">Transmembrane</keyword>
<name>A0A396IRS5_MEDTR</name>
<evidence type="ECO:0000256" key="1">
    <source>
        <dbReference type="SAM" id="Phobius"/>
    </source>
</evidence>
<keyword evidence="1" id="KW-0472">Membrane</keyword>
<comment type="caution">
    <text evidence="4">The sequence shown here is derived from an EMBL/GenBank/DDBJ whole genome shotgun (WGS) entry which is preliminary data.</text>
</comment>
<proteinExistence type="predicted"/>
<dbReference type="EMBL" id="PSQE01000003">
    <property type="protein sequence ID" value="RHN65647.1"/>
    <property type="molecule type" value="Genomic_DNA"/>
</dbReference>
<feature type="chain" id="PRO_5017198557" evidence="2">
    <location>
        <begin position="21"/>
        <end position="187"/>
    </location>
</feature>
<protein>
    <submittedName>
        <fullName evidence="4">Putative aminotransferase-like, plant mobile domain-containing protein</fullName>
    </submittedName>
</protein>
<dbReference type="AlphaFoldDB" id="A0A396IRS5"/>
<dbReference type="InterPro" id="IPR044824">
    <property type="entry name" value="MAIN-like"/>
</dbReference>
<dbReference type="PANTHER" id="PTHR46033:SF8">
    <property type="entry name" value="PROTEIN MAINTENANCE OF MERISTEMS-LIKE"/>
    <property type="match status" value="1"/>
</dbReference>
<feature type="domain" description="Aminotransferase-like plant mobile" evidence="3">
    <location>
        <begin position="4"/>
        <end position="113"/>
    </location>
</feature>
<sequence>MLFVWFVHAWFLAHFPGFYSVDPNTDYMENYPVAARWKLQKGHEEGIMYRSLLDRIQLDDVCWRPYEEHREIQDFEDVFWYSGWIMCGVRRVYRHLPERVLRQYGYMQTIPRHPTDVVELPLPYIVQAFVDFRTHTLKAAIGVSRQESRHGGWLMAICYGTLGCLTLILCHLSLEIFRGLQMKSRSL</sequence>
<feature type="signal peptide" evidence="2">
    <location>
        <begin position="1"/>
        <end position="20"/>
    </location>
</feature>
<evidence type="ECO:0000313" key="4">
    <source>
        <dbReference type="EMBL" id="RHN65647.1"/>
    </source>
</evidence>
<dbReference type="Proteomes" id="UP000265566">
    <property type="component" value="Chromosome 3"/>
</dbReference>
<organism evidence="4">
    <name type="scientific">Medicago truncatula</name>
    <name type="common">Barrel medic</name>
    <name type="synonym">Medicago tribuloides</name>
    <dbReference type="NCBI Taxonomy" id="3880"/>
    <lineage>
        <taxon>Eukaryota</taxon>
        <taxon>Viridiplantae</taxon>
        <taxon>Streptophyta</taxon>
        <taxon>Embryophyta</taxon>
        <taxon>Tracheophyta</taxon>
        <taxon>Spermatophyta</taxon>
        <taxon>Magnoliopsida</taxon>
        <taxon>eudicotyledons</taxon>
        <taxon>Gunneridae</taxon>
        <taxon>Pentapetalae</taxon>
        <taxon>rosids</taxon>
        <taxon>fabids</taxon>
        <taxon>Fabales</taxon>
        <taxon>Fabaceae</taxon>
        <taxon>Papilionoideae</taxon>
        <taxon>50 kb inversion clade</taxon>
        <taxon>NPAAA clade</taxon>
        <taxon>Hologalegina</taxon>
        <taxon>IRL clade</taxon>
        <taxon>Trifolieae</taxon>
        <taxon>Medicago</taxon>
    </lineage>
</organism>
<keyword evidence="4" id="KW-0032">Aminotransferase</keyword>
<keyword evidence="4" id="KW-0808">Transferase</keyword>
<dbReference type="InterPro" id="IPR019557">
    <property type="entry name" value="AminoTfrase-like_pln_mobile"/>
</dbReference>
<reference evidence="4" key="1">
    <citation type="journal article" date="2018" name="Nat. Plants">
        <title>Whole-genome landscape of Medicago truncatula symbiotic genes.</title>
        <authorList>
            <person name="Pecrix Y."/>
            <person name="Gamas P."/>
            <person name="Carrere S."/>
        </authorList>
    </citation>
    <scope>NUCLEOTIDE SEQUENCE</scope>
    <source>
        <tissue evidence="4">Leaves</tissue>
    </source>
</reference>
<gene>
    <name evidence="4" type="ORF">MtrunA17_Chr3g0082231</name>
</gene>
<dbReference type="Gramene" id="rna13513">
    <property type="protein sequence ID" value="RHN65647.1"/>
    <property type="gene ID" value="gene13513"/>
</dbReference>
<dbReference type="GO" id="GO:0010073">
    <property type="term" value="P:meristem maintenance"/>
    <property type="evidence" value="ECO:0007669"/>
    <property type="project" value="InterPro"/>
</dbReference>
<keyword evidence="1" id="KW-1133">Transmembrane helix</keyword>
<dbReference type="PANTHER" id="PTHR46033">
    <property type="entry name" value="PROTEIN MAIN-LIKE 2"/>
    <property type="match status" value="1"/>
</dbReference>
<feature type="transmembrane region" description="Helical" evidence="1">
    <location>
        <begin position="153"/>
        <end position="177"/>
    </location>
</feature>